<dbReference type="InterPro" id="IPR032755">
    <property type="entry name" value="TSNAXIP1_N"/>
</dbReference>
<reference evidence="4" key="2">
    <citation type="submission" date="2025-09" db="UniProtKB">
        <authorList>
            <consortium name="Ensembl"/>
        </authorList>
    </citation>
    <scope>IDENTIFICATION</scope>
</reference>
<dbReference type="Pfam" id="PF15739">
    <property type="entry name" value="TSNAXIP1_N"/>
    <property type="match status" value="1"/>
</dbReference>
<dbReference type="Gene3D" id="1.25.40.30">
    <property type="match status" value="1"/>
</dbReference>
<keyword evidence="1 2" id="KW-0175">Coiled coil</keyword>
<dbReference type="Proteomes" id="UP000694523">
    <property type="component" value="Unplaced"/>
</dbReference>
<evidence type="ECO:0000313" key="5">
    <source>
        <dbReference type="Proteomes" id="UP000694523"/>
    </source>
</evidence>
<evidence type="ECO:0000256" key="2">
    <source>
        <dbReference type="SAM" id="Coils"/>
    </source>
</evidence>
<dbReference type="Ensembl" id="ENSNMLT00000001257.1">
    <property type="protein sequence ID" value="ENSNMLP00000001082.1"/>
    <property type="gene ID" value="ENSNMLG00000000850.1"/>
</dbReference>
<dbReference type="Pfam" id="PF13838">
    <property type="entry name" value="Clathrin_H_link"/>
    <property type="match status" value="1"/>
</dbReference>
<dbReference type="AlphaFoldDB" id="A0A8C6WEC0"/>
<feature type="coiled-coil region" evidence="2">
    <location>
        <begin position="208"/>
        <end position="245"/>
    </location>
</feature>
<evidence type="ECO:0000256" key="1">
    <source>
        <dbReference type="ARBA" id="ARBA00023054"/>
    </source>
</evidence>
<feature type="domain" description="Translin-associated factor X-interacting protein 1 N-terminal" evidence="3">
    <location>
        <begin position="46"/>
        <end position="156"/>
    </location>
</feature>
<dbReference type="PANTHER" id="PTHR10292">
    <property type="entry name" value="CLATHRIN HEAVY CHAIN RELATED"/>
    <property type="match status" value="1"/>
</dbReference>
<dbReference type="InterPro" id="IPR016024">
    <property type="entry name" value="ARM-type_fold"/>
</dbReference>
<name>A0A8C6WEC0_9GOBI</name>
<feature type="coiled-coil region" evidence="2">
    <location>
        <begin position="133"/>
        <end position="163"/>
    </location>
</feature>
<dbReference type="PANTHER" id="PTHR10292:SF11">
    <property type="entry name" value="CLATHRIN HEAVY CHAIN LINKER DOMAIN-CONTAINING PROTEIN 1"/>
    <property type="match status" value="1"/>
</dbReference>
<protein>
    <submittedName>
        <fullName evidence="4">Clathrin heavy chain linker domain containing 1</fullName>
    </submittedName>
</protein>
<evidence type="ECO:0000259" key="3">
    <source>
        <dbReference type="Pfam" id="PF15739"/>
    </source>
</evidence>
<organism evidence="4 5">
    <name type="scientific">Neogobius melanostomus</name>
    <name type="common">round goby</name>
    <dbReference type="NCBI Taxonomy" id="47308"/>
    <lineage>
        <taxon>Eukaryota</taxon>
        <taxon>Metazoa</taxon>
        <taxon>Chordata</taxon>
        <taxon>Craniata</taxon>
        <taxon>Vertebrata</taxon>
        <taxon>Euteleostomi</taxon>
        <taxon>Actinopterygii</taxon>
        <taxon>Neopterygii</taxon>
        <taxon>Teleostei</taxon>
        <taxon>Neoteleostei</taxon>
        <taxon>Acanthomorphata</taxon>
        <taxon>Gobiaria</taxon>
        <taxon>Gobiiformes</taxon>
        <taxon>Gobioidei</taxon>
        <taxon>Gobiidae</taxon>
        <taxon>Benthophilinae</taxon>
        <taxon>Neogobiini</taxon>
        <taxon>Neogobius</taxon>
    </lineage>
</organism>
<accession>A0A8C6WEC0</accession>
<keyword evidence="5" id="KW-1185">Reference proteome</keyword>
<evidence type="ECO:0000313" key="4">
    <source>
        <dbReference type="Ensembl" id="ENSNMLP00000001082.1"/>
    </source>
</evidence>
<reference evidence="4" key="1">
    <citation type="submission" date="2025-08" db="UniProtKB">
        <authorList>
            <consortium name="Ensembl"/>
        </authorList>
    </citation>
    <scope>IDENTIFICATION</scope>
</reference>
<sequence>MSTSAKIMPASARKSHTALRKGERVLTPEILEDEREEKFLKSLHDFIEHERRYLLCPVEGPSELRYVLYRSVFNKVIARSSSSYKRVLLSIKTEYDDIVRAIGMKQEEIRDAQQTLKASSLKPLSIETCLSRAASLRERVSVLHEENAKLQQEIERQKLLREQSTWIPGLTVAESVDPELLDKHLERLRCQRAALLDEKSGCVSVEVKIRLNAERRAKEQRRDQMEAANRRLKLLYKRLRSLYERLCSWREAGQSAPLEELLTSVLEEVAHTAVTEDDLVSIDTELLESEEPTGVDEAEYLTDYLDRFVELFESAMYKDAARHAAHSPHGLLRNLPTVHMFKAVHGPPGSPPPLLLLFHSLLMTLPGGHRLPQAVSCEGVQCALEQGDWSLLTHALHFHKLSYSEGLGDVLTEHAQTNVSVYHTDMLLAMATVNYQACGAHMKAALSMCRRGLTLSSVELMRSCEELTPEDYMWVLCHSPSLSLLQRLTSAESGASMLPLGVVCAALLSSEPQLQECALQLLDSLVRKGQGVLEASILADSGSAVDDWNEIAEVCSSLKRADLTHRIMCALLSQSGTELLCSDPEGALLTQHIFM</sequence>
<proteinExistence type="predicted"/>
<dbReference type="SUPFAM" id="SSF48371">
    <property type="entry name" value="ARM repeat"/>
    <property type="match status" value="1"/>
</dbReference>
<dbReference type="InterPro" id="IPR012331">
    <property type="entry name" value="Clathrin_H-chain_linker"/>
</dbReference>